<dbReference type="OrthoDB" id="56058at2759"/>
<proteinExistence type="predicted"/>
<feature type="region of interest" description="Disordered" evidence="1">
    <location>
        <begin position="1"/>
        <end position="40"/>
    </location>
</feature>
<evidence type="ECO:0000313" key="2">
    <source>
        <dbReference type="EMBL" id="EEC44088.1"/>
    </source>
</evidence>
<sequence length="436" mass="47894">MNTEPSFANQRSRRLLSMTRSASKKPSRSGRLEEQRVGSFSQLHRYDPDITMFEDNPLANTFRITDVSKKASKESKRPGLFKWFRRSARDLLHYPPHSLANEDTTAGSTSGSLPQQAMAPASVLATPTVKQENSRALLLSTMELSRDAHQVFGSFRNQAADQQHSPHGRGVVSSSIPTNSTKPQATDPVLGSILRVPPRQKSAARHPDAPLTRPRSGRFRSGLARTQKARSFRAPQPRLVTPPPRRPSTTRSHSQQNLQNSRRREQKDIFVNFSETLHDDGVPLNVDFGWTAAGGSTSVHSASVHSEGSSSLSSGPDSNSRASRTSSRAYSCRKPGPQSTLMEIAPGLFLPLRTTAETLQAVQRDTLLTHDCVSCTAALYCMQQAEVIVCPYCRVIEPLRHGQSGGAVGMGFGARDLWEMRNAIAVKDDDDDVDVK</sequence>
<dbReference type="EMBL" id="CM000625">
    <property type="protein sequence ID" value="EEC44088.1"/>
    <property type="molecule type" value="Genomic_DNA"/>
</dbReference>
<dbReference type="RefSeq" id="XP_002184339.1">
    <property type="nucleotide sequence ID" value="XM_002184303.1"/>
</dbReference>
<feature type="compositionally biased region" description="Low complexity" evidence="1">
    <location>
        <begin position="298"/>
        <end position="333"/>
    </location>
</feature>
<dbReference type="PaxDb" id="2850-Phatr49646"/>
<keyword evidence="3" id="KW-1185">Reference proteome</keyword>
<accession>B7GBB6</accession>
<reference evidence="2 3" key="1">
    <citation type="journal article" date="2008" name="Nature">
        <title>The Phaeodactylum genome reveals the evolutionary history of diatom genomes.</title>
        <authorList>
            <person name="Bowler C."/>
            <person name="Allen A.E."/>
            <person name="Badger J.H."/>
            <person name="Grimwood J."/>
            <person name="Jabbari K."/>
            <person name="Kuo A."/>
            <person name="Maheswari U."/>
            <person name="Martens C."/>
            <person name="Maumus F."/>
            <person name="Otillar R.P."/>
            <person name="Rayko E."/>
            <person name="Salamov A."/>
            <person name="Vandepoele K."/>
            <person name="Beszteri B."/>
            <person name="Gruber A."/>
            <person name="Heijde M."/>
            <person name="Katinka M."/>
            <person name="Mock T."/>
            <person name="Valentin K."/>
            <person name="Verret F."/>
            <person name="Berges J.A."/>
            <person name="Brownlee C."/>
            <person name="Cadoret J.P."/>
            <person name="Chiovitti A."/>
            <person name="Choi C.J."/>
            <person name="Coesel S."/>
            <person name="De Martino A."/>
            <person name="Detter J.C."/>
            <person name="Durkin C."/>
            <person name="Falciatore A."/>
            <person name="Fournet J."/>
            <person name="Haruta M."/>
            <person name="Huysman M.J."/>
            <person name="Jenkins B.D."/>
            <person name="Jiroutova K."/>
            <person name="Jorgensen R.E."/>
            <person name="Joubert Y."/>
            <person name="Kaplan A."/>
            <person name="Kroger N."/>
            <person name="Kroth P.G."/>
            <person name="La Roche J."/>
            <person name="Lindquist E."/>
            <person name="Lommer M."/>
            <person name="Martin-Jezequel V."/>
            <person name="Lopez P.J."/>
            <person name="Lucas S."/>
            <person name="Mangogna M."/>
            <person name="McGinnis K."/>
            <person name="Medlin L.K."/>
            <person name="Montsant A."/>
            <person name="Oudot-Le Secq M.P."/>
            <person name="Napoli C."/>
            <person name="Obornik M."/>
            <person name="Parker M.S."/>
            <person name="Petit J.L."/>
            <person name="Porcel B.M."/>
            <person name="Poulsen N."/>
            <person name="Robison M."/>
            <person name="Rychlewski L."/>
            <person name="Rynearson T.A."/>
            <person name="Schmutz J."/>
            <person name="Shapiro H."/>
            <person name="Siaut M."/>
            <person name="Stanley M."/>
            <person name="Sussman M.R."/>
            <person name="Taylor A.R."/>
            <person name="Vardi A."/>
            <person name="von Dassow P."/>
            <person name="Vyverman W."/>
            <person name="Willis A."/>
            <person name="Wyrwicz L.S."/>
            <person name="Rokhsar D.S."/>
            <person name="Weissenbach J."/>
            <person name="Armbrust E.V."/>
            <person name="Green B.R."/>
            <person name="Van de Peer Y."/>
            <person name="Grigoriev I.V."/>
        </authorList>
    </citation>
    <scope>NUCLEOTIDE SEQUENCE [LARGE SCALE GENOMIC DNA]</scope>
    <source>
        <strain evidence="2 3">CCAP 1055/1</strain>
    </source>
</reference>
<gene>
    <name evidence="2" type="ORF">PHATRDRAFT_49646</name>
</gene>
<protein>
    <submittedName>
        <fullName evidence="2">Uncharacterized protein</fullName>
    </submittedName>
</protein>
<dbReference type="HOGENOM" id="CLU_629258_0_0_1"/>
<feature type="region of interest" description="Disordered" evidence="1">
    <location>
        <begin position="95"/>
        <end position="114"/>
    </location>
</feature>
<feature type="region of interest" description="Disordered" evidence="1">
    <location>
        <begin position="297"/>
        <end position="335"/>
    </location>
</feature>
<feature type="compositionally biased region" description="Polar residues" evidence="1">
    <location>
        <begin position="1"/>
        <end position="10"/>
    </location>
</feature>
<name>B7GBB6_PHATC</name>
<feature type="compositionally biased region" description="Polar residues" evidence="1">
    <location>
        <begin position="101"/>
        <end position="114"/>
    </location>
</feature>
<feature type="compositionally biased region" description="Polar residues" evidence="1">
    <location>
        <begin position="172"/>
        <end position="184"/>
    </location>
</feature>
<dbReference type="AlphaFoldDB" id="B7GBB6"/>
<feature type="region of interest" description="Disordered" evidence="1">
    <location>
        <begin position="158"/>
        <end position="266"/>
    </location>
</feature>
<feature type="compositionally biased region" description="Low complexity" evidence="1">
    <location>
        <begin position="247"/>
        <end position="256"/>
    </location>
</feature>
<evidence type="ECO:0000256" key="1">
    <source>
        <dbReference type="SAM" id="MobiDB-lite"/>
    </source>
</evidence>
<dbReference type="KEGG" id="pti:PHATRDRAFT_49646"/>
<dbReference type="GeneID" id="7198140"/>
<organism evidence="2 3">
    <name type="scientific">Phaeodactylum tricornutum (strain CCAP 1055/1)</name>
    <dbReference type="NCBI Taxonomy" id="556484"/>
    <lineage>
        <taxon>Eukaryota</taxon>
        <taxon>Sar</taxon>
        <taxon>Stramenopiles</taxon>
        <taxon>Ochrophyta</taxon>
        <taxon>Bacillariophyta</taxon>
        <taxon>Bacillariophyceae</taxon>
        <taxon>Bacillariophycidae</taxon>
        <taxon>Naviculales</taxon>
        <taxon>Phaeodactylaceae</taxon>
        <taxon>Phaeodactylum</taxon>
    </lineage>
</organism>
<reference evidence="3" key="2">
    <citation type="submission" date="2008-08" db="EMBL/GenBank/DDBJ databases">
        <authorList>
            <consortium name="Diatom Consortium"/>
            <person name="Grigoriev I."/>
            <person name="Grimwood J."/>
            <person name="Kuo A."/>
            <person name="Otillar R.P."/>
            <person name="Salamov A."/>
            <person name="Detter J.C."/>
            <person name="Lindquist E."/>
            <person name="Shapiro H."/>
            <person name="Lucas S."/>
            <person name="Glavina del Rio T."/>
            <person name="Pitluck S."/>
            <person name="Rokhsar D."/>
            <person name="Bowler C."/>
        </authorList>
    </citation>
    <scope>GENOME REANNOTATION</scope>
    <source>
        <strain evidence="3">CCAP 1055/1</strain>
    </source>
</reference>
<evidence type="ECO:0000313" key="3">
    <source>
        <dbReference type="Proteomes" id="UP000000759"/>
    </source>
</evidence>
<dbReference type="InParanoid" id="B7GBB6"/>
<dbReference type="Proteomes" id="UP000000759">
    <property type="component" value="Chromosome 23"/>
</dbReference>